<dbReference type="EMBL" id="WWBZ02000014">
    <property type="protein sequence ID" value="KAF4310622.1"/>
    <property type="molecule type" value="Genomic_DNA"/>
</dbReference>
<proteinExistence type="predicted"/>
<keyword evidence="2" id="KW-1185">Reference proteome</keyword>
<protein>
    <submittedName>
        <fullName evidence="1">Uncharacterized protein</fullName>
    </submittedName>
</protein>
<evidence type="ECO:0000313" key="2">
    <source>
        <dbReference type="Proteomes" id="UP000572817"/>
    </source>
</evidence>
<name>A0A8H4J0D9_9PEZI</name>
<dbReference type="Proteomes" id="UP000572817">
    <property type="component" value="Unassembled WGS sequence"/>
</dbReference>
<dbReference type="AlphaFoldDB" id="A0A8H4J0D9"/>
<evidence type="ECO:0000313" key="1">
    <source>
        <dbReference type="EMBL" id="KAF4310622.1"/>
    </source>
</evidence>
<gene>
    <name evidence="1" type="ORF">GTA08_BOTSDO13942</name>
</gene>
<reference evidence="1" key="1">
    <citation type="submission" date="2020-04" db="EMBL/GenBank/DDBJ databases">
        <title>Genome Assembly and Annotation of Botryosphaeria dothidea sdau 11-99, a Latent Pathogen of Apple Fruit Ring Rot in China.</title>
        <authorList>
            <person name="Yu C."/>
            <person name="Diao Y."/>
            <person name="Lu Q."/>
            <person name="Zhao J."/>
            <person name="Cui S."/>
            <person name="Peng C."/>
            <person name="He B."/>
            <person name="Liu H."/>
        </authorList>
    </citation>
    <scope>NUCLEOTIDE SEQUENCE [LARGE SCALE GENOMIC DNA]</scope>
    <source>
        <strain evidence="1">Sdau11-99</strain>
    </source>
</reference>
<dbReference type="OrthoDB" id="10590633at2759"/>
<comment type="caution">
    <text evidence="1">The sequence shown here is derived from an EMBL/GenBank/DDBJ whole genome shotgun (WGS) entry which is preliminary data.</text>
</comment>
<accession>A0A8H4J0D9</accession>
<organism evidence="1 2">
    <name type="scientific">Botryosphaeria dothidea</name>
    <dbReference type="NCBI Taxonomy" id="55169"/>
    <lineage>
        <taxon>Eukaryota</taxon>
        <taxon>Fungi</taxon>
        <taxon>Dikarya</taxon>
        <taxon>Ascomycota</taxon>
        <taxon>Pezizomycotina</taxon>
        <taxon>Dothideomycetes</taxon>
        <taxon>Dothideomycetes incertae sedis</taxon>
        <taxon>Botryosphaeriales</taxon>
        <taxon>Botryosphaeriaceae</taxon>
        <taxon>Botryosphaeria</taxon>
    </lineage>
</organism>
<sequence>MQDTNRKPSLKERTETWLSSDKPEYLLDATSTREELAGELEAWLRRRFDFNNRFLAHWRALGVGETVVGILKRVCREGGYRDEEERARIAKLAREVHLRTYNEFWPLTAESTALDAEAYFLRESLAYLHNVRWVPRLERPVHNATAVMQALGYNFIHYDTVERQDGEFVRADGSWRRLLCEIDAVMPEVPWKLLDIAMLSGTSLYSSGTLPPHDNIAARVRIWMSKNKDIAYLDNNSKDYLQAQLNDWVSGRKWFLTNLDLDYLSKAEKFKLDSLEKMRRLCTQVEGRQIRDEDFESCQEIERQYYKRLKWHKKMIQEAY</sequence>